<dbReference type="Proteomes" id="UP000019804">
    <property type="component" value="Unassembled WGS sequence"/>
</dbReference>
<dbReference type="GeneID" id="63693131"/>
<reference evidence="3" key="1">
    <citation type="journal article" date="2014" name="Nat. Commun.">
        <title>Genomic adaptations of the halophilic Dead Sea filamentous fungus Eurotium rubrum.</title>
        <authorList>
            <person name="Kis-Papo T."/>
            <person name="Weig A.R."/>
            <person name="Riley R."/>
            <person name="Persoh D."/>
            <person name="Salamov A."/>
            <person name="Sun H."/>
            <person name="Lipzen A."/>
            <person name="Wasser S.P."/>
            <person name="Rambold G."/>
            <person name="Grigoriev I.V."/>
            <person name="Nevo E."/>
        </authorList>
    </citation>
    <scope>NUCLEOTIDE SEQUENCE [LARGE SCALE GENOMIC DNA]</scope>
    <source>
        <strain evidence="3">CBS 135680</strain>
    </source>
</reference>
<dbReference type="EMBL" id="KK088413">
    <property type="protein sequence ID" value="EYE98679.1"/>
    <property type="molecule type" value="Genomic_DNA"/>
</dbReference>
<evidence type="ECO:0000313" key="3">
    <source>
        <dbReference type="Proteomes" id="UP000019804"/>
    </source>
</evidence>
<keyword evidence="1" id="KW-0812">Transmembrane</keyword>
<protein>
    <submittedName>
        <fullName evidence="2">Uncharacterized protein</fullName>
    </submittedName>
</protein>
<sequence>MDMTAICGPALHRILYHAYAYSAIYNCRDLFYPGFSVIVFIYGYSILLHTDRIIQLGLHSSIDIRHHFFRTLLGQTNQYRTSLLCNSISPILNS</sequence>
<keyword evidence="1" id="KW-0472">Membrane</keyword>
<dbReference type="HOGENOM" id="CLU_2385777_0_0_1"/>
<proteinExistence type="predicted"/>
<evidence type="ECO:0000313" key="2">
    <source>
        <dbReference type="EMBL" id="EYE98679.1"/>
    </source>
</evidence>
<keyword evidence="3" id="KW-1185">Reference proteome</keyword>
<dbReference type="AlphaFoldDB" id="A0A017SPZ1"/>
<gene>
    <name evidence="2" type="ORF">EURHEDRAFT_220568</name>
</gene>
<feature type="transmembrane region" description="Helical" evidence="1">
    <location>
        <begin position="30"/>
        <end position="48"/>
    </location>
</feature>
<dbReference type="RefSeq" id="XP_040642367.1">
    <property type="nucleotide sequence ID" value="XM_040778007.1"/>
</dbReference>
<accession>A0A017SPZ1</accession>
<evidence type="ECO:0000256" key="1">
    <source>
        <dbReference type="SAM" id="Phobius"/>
    </source>
</evidence>
<keyword evidence="1" id="KW-1133">Transmembrane helix</keyword>
<organism evidence="2 3">
    <name type="scientific">Aspergillus ruber (strain CBS 135680)</name>
    <dbReference type="NCBI Taxonomy" id="1388766"/>
    <lineage>
        <taxon>Eukaryota</taxon>
        <taxon>Fungi</taxon>
        <taxon>Dikarya</taxon>
        <taxon>Ascomycota</taxon>
        <taxon>Pezizomycotina</taxon>
        <taxon>Eurotiomycetes</taxon>
        <taxon>Eurotiomycetidae</taxon>
        <taxon>Eurotiales</taxon>
        <taxon>Aspergillaceae</taxon>
        <taxon>Aspergillus</taxon>
        <taxon>Aspergillus subgen. Aspergillus</taxon>
    </lineage>
</organism>
<name>A0A017SPZ1_ASPRC</name>